<sequence>MELAASDLYLCIDWTQTLCYLCFLPSKRGPGCISMDQMVHVWDIGALRKITVAPADDVMWLRQLSEMNTDFFGGVDAFVKYVLEGMMIMELTVLQCSISPSLQLSQVQMIGK</sequence>
<reference evidence="1 2" key="1">
    <citation type="journal article" date="2021" name="Commun. Biol.">
        <title>The genome of Shorea leprosula (Dipterocarpaceae) highlights the ecological relevance of drought in aseasonal tropical rainforests.</title>
        <authorList>
            <person name="Ng K.K.S."/>
            <person name="Kobayashi M.J."/>
            <person name="Fawcett J.A."/>
            <person name="Hatakeyama M."/>
            <person name="Paape T."/>
            <person name="Ng C.H."/>
            <person name="Ang C.C."/>
            <person name="Tnah L.H."/>
            <person name="Lee C.T."/>
            <person name="Nishiyama T."/>
            <person name="Sese J."/>
            <person name="O'Brien M.J."/>
            <person name="Copetti D."/>
            <person name="Mohd Noor M.I."/>
            <person name="Ong R.C."/>
            <person name="Putra M."/>
            <person name="Sireger I.Z."/>
            <person name="Indrioko S."/>
            <person name="Kosugi Y."/>
            <person name="Izuno A."/>
            <person name="Isagi Y."/>
            <person name="Lee S.L."/>
            <person name="Shimizu K.K."/>
        </authorList>
    </citation>
    <scope>NUCLEOTIDE SEQUENCE [LARGE SCALE GENOMIC DNA]</scope>
    <source>
        <strain evidence="1">214</strain>
    </source>
</reference>
<dbReference type="Proteomes" id="UP001054252">
    <property type="component" value="Unassembled WGS sequence"/>
</dbReference>
<keyword evidence="2" id="KW-1185">Reference proteome</keyword>
<comment type="caution">
    <text evidence="1">The sequence shown here is derived from an EMBL/GenBank/DDBJ whole genome shotgun (WGS) entry which is preliminary data.</text>
</comment>
<name>A0AAV5HY23_9ROSI</name>
<protein>
    <submittedName>
        <fullName evidence="1">Uncharacterized protein</fullName>
    </submittedName>
</protein>
<dbReference type="EMBL" id="BPVZ01000004">
    <property type="protein sequence ID" value="GKU90039.1"/>
    <property type="molecule type" value="Genomic_DNA"/>
</dbReference>
<accession>A0AAV5HY23</accession>
<gene>
    <name evidence="1" type="ORF">SLEP1_g4087</name>
</gene>
<evidence type="ECO:0000313" key="2">
    <source>
        <dbReference type="Proteomes" id="UP001054252"/>
    </source>
</evidence>
<proteinExistence type="predicted"/>
<organism evidence="1 2">
    <name type="scientific">Rubroshorea leprosula</name>
    <dbReference type="NCBI Taxonomy" id="152421"/>
    <lineage>
        <taxon>Eukaryota</taxon>
        <taxon>Viridiplantae</taxon>
        <taxon>Streptophyta</taxon>
        <taxon>Embryophyta</taxon>
        <taxon>Tracheophyta</taxon>
        <taxon>Spermatophyta</taxon>
        <taxon>Magnoliopsida</taxon>
        <taxon>eudicotyledons</taxon>
        <taxon>Gunneridae</taxon>
        <taxon>Pentapetalae</taxon>
        <taxon>rosids</taxon>
        <taxon>malvids</taxon>
        <taxon>Malvales</taxon>
        <taxon>Dipterocarpaceae</taxon>
        <taxon>Rubroshorea</taxon>
    </lineage>
</organism>
<evidence type="ECO:0000313" key="1">
    <source>
        <dbReference type="EMBL" id="GKU90039.1"/>
    </source>
</evidence>
<dbReference type="AlphaFoldDB" id="A0AAV5HY23"/>